<dbReference type="STRING" id="230819.A0A5C3KDK6"/>
<dbReference type="EMBL" id="ML210435">
    <property type="protein sequence ID" value="TFK18070.1"/>
    <property type="molecule type" value="Genomic_DNA"/>
</dbReference>
<sequence length="257" mass="28383">MLLIAPATAFPSLPPPSMTPGSGSRFQPATNCVCVRKINKAITGKWVIRPRVAISYPSLNPNTSEHNESCSMPGNSLNGYLIPIVSPKGSAVGEQKLRNENLWLETRNGAISADVTILEKQVDKLCEKIDLVAKTVNGKVLFQLHDPEGRTAKVKVELSTANGAIDIRLPRSFRGTVVLTTSNGCTKLSDPVKSRLSQDHRDSFKNVAQVFIGEYDEHETTYDELRAKTRNGSIQIQYDDEIVAQPSIWNMFWNLFG</sequence>
<proteinExistence type="predicted"/>
<feature type="domain" description="DUF7330" evidence="1">
    <location>
        <begin position="93"/>
        <end position="241"/>
    </location>
</feature>
<name>A0A5C3KDK6_COPMA</name>
<dbReference type="AlphaFoldDB" id="A0A5C3KDK6"/>
<gene>
    <name evidence="2" type="ORF">FA15DRAFT_760803</name>
</gene>
<dbReference type="InterPro" id="IPR055754">
    <property type="entry name" value="DUF7330"/>
</dbReference>
<accession>A0A5C3KDK6</accession>
<dbReference type="OrthoDB" id="5289249at2759"/>
<evidence type="ECO:0000259" key="1">
    <source>
        <dbReference type="Pfam" id="PF24016"/>
    </source>
</evidence>
<keyword evidence="3" id="KW-1185">Reference proteome</keyword>
<organism evidence="2 3">
    <name type="scientific">Coprinopsis marcescibilis</name>
    <name type="common">Agaric fungus</name>
    <name type="synonym">Psathyrella marcescibilis</name>
    <dbReference type="NCBI Taxonomy" id="230819"/>
    <lineage>
        <taxon>Eukaryota</taxon>
        <taxon>Fungi</taxon>
        <taxon>Dikarya</taxon>
        <taxon>Basidiomycota</taxon>
        <taxon>Agaricomycotina</taxon>
        <taxon>Agaricomycetes</taxon>
        <taxon>Agaricomycetidae</taxon>
        <taxon>Agaricales</taxon>
        <taxon>Agaricineae</taxon>
        <taxon>Psathyrellaceae</taxon>
        <taxon>Coprinopsis</taxon>
    </lineage>
</organism>
<evidence type="ECO:0000313" key="2">
    <source>
        <dbReference type="EMBL" id="TFK18070.1"/>
    </source>
</evidence>
<reference evidence="2 3" key="1">
    <citation type="journal article" date="2019" name="Nat. Ecol. Evol.">
        <title>Megaphylogeny resolves global patterns of mushroom evolution.</title>
        <authorList>
            <person name="Varga T."/>
            <person name="Krizsan K."/>
            <person name="Foldi C."/>
            <person name="Dima B."/>
            <person name="Sanchez-Garcia M."/>
            <person name="Sanchez-Ramirez S."/>
            <person name="Szollosi G.J."/>
            <person name="Szarkandi J.G."/>
            <person name="Papp V."/>
            <person name="Albert L."/>
            <person name="Andreopoulos W."/>
            <person name="Angelini C."/>
            <person name="Antonin V."/>
            <person name="Barry K.W."/>
            <person name="Bougher N.L."/>
            <person name="Buchanan P."/>
            <person name="Buyck B."/>
            <person name="Bense V."/>
            <person name="Catcheside P."/>
            <person name="Chovatia M."/>
            <person name="Cooper J."/>
            <person name="Damon W."/>
            <person name="Desjardin D."/>
            <person name="Finy P."/>
            <person name="Geml J."/>
            <person name="Haridas S."/>
            <person name="Hughes K."/>
            <person name="Justo A."/>
            <person name="Karasinski D."/>
            <person name="Kautmanova I."/>
            <person name="Kiss B."/>
            <person name="Kocsube S."/>
            <person name="Kotiranta H."/>
            <person name="LaButti K.M."/>
            <person name="Lechner B.E."/>
            <person name="Liimatainen K."/>
            <person name="Lipzen A."/>
            <person name="Lukacs Z."/>
            <person name="Mihaltcheva S."/>
            <person name="Morgado L.N."/>
            <person name="Niskanen T."/>
            <person name="Noordeloos M.E."/>
            <person name="Ohm R.A."/>
            <person name="Ortiz-Santana B."/>
            <person name="Ovrebo C."/>
            <person name="Racz N."/>
            <person name="Riley R."/>
            <person name="Savchenko A."/>
            <person name="Shiryaev A."/>
            <person name="Soop K."/>
            <person name="Spirin V."/>
            <person name="Szebenyi C."/>
            <person name="Tomsovsky M."/>
            <person name="Tulloss R.E."/>
            <person name="Uehling J."/>
            <person name="Grigoriev I.V."/>
            <person name="Vagvolgyi C."/>
            <person name="Papp T."/>
            <person name="Martin F.M."/>
            <person name="Miettinen O."/>
            <person name="Hibbett D.S."/>
            <person name="Nagy L.G."/>
        </authorList>
    </citation>
    <scope>NUCLEOTIDE SEQUENCE [LARGE SCALE GENOMIC DNA]</scope>
    <source>
        <strain evidence="2 3">CBS 121175</strain>
    </source>
</reference>
<dbReference type="Pfam" id="PF24016">
    <property type="entry name" value="DUF7330"/>
    <property type="match status" value="1"/>
</dbReference>
<protein>
    <recommendedName>
        <fullName evidence="1">DUF7330 domain-containing protein</fullName>
    </recommendedName>
</protein>
<evidence type="ECO:0000313" key="3">
    <source>
        <dbReference type="Proteomes" id="UP000307440"/>
    </source>
</evidence>
<dbReference type="Proteomes" id="UP000307440">
    <property type="component" value="Unassembled WGS sequence"/>
</dbReference>